<sequence length="152" mass="18082">MQKEPYNRYSFLLDRTARRVKQYAQIVFANKGFDMTVDQWMVLKNLYEHQDLTQKELAERCGKDQPTLTRIVDLLIKKKLAERKVHPNDRRSFIVHLTDLGRVKVQELSPQIKQIRTKAWEKLNEGDFKQLERILNTIYNNLTLDDHPGSKE</sequence>
<gene>
    <name evidence="6" type="ORF">GCM10023231_38990</name>
</gene>
<evidence type="ECO:0000259" key="5">
    <source>
        <dbReference type="PROSITE" id="PS50995"/>
    </source>
</evidence>
<accession>A0ABP9C6X3</accession>
<dbReference type="EMBL" id="BAABIQ010000044">
    <property type="protein sequence ID" value="GAA4806005.1"/>
    <property type="molecule type" value="Genomic_DNA"/>
</dbReference>
<dbReference type="PANTHER" id="PTHR33164:SF64">
    <property type="entry name" value="TRANSCRIPTIONAL REGULATOR SLYA"/>
    <property type="match status" value="1"/>
</dbReference>
<keyword evidence="7" id="KW-1185">Reference proteome</keyword>
<evidence type="ECO:0000313" key="6">
    <source>
        <dbReference type="EMBL" id="GAA4806005.1"/>
    </source>
</evidence>
<evidence type="ECO:0000259" key="4">
    <source>
        <dbReference type="PROSITE" id="PS50943"/>
    </source>
</evidence>
<dbReference type="PRINTS" id="PR00598">
    <property type="entry name" value="HTHMARR"/>
</dbReference>
<dbReference type="SUPFAM" id="SSF46785">
    <property type="entry name" value="Winged helix' DNA-binding domain"/>
    <property type="match status" value="1"/>
</dbReference>
<dbReference type="InterPro" id="IPR036388">
    <property type="entry name" value="WH-like_DNA-bd_sf"/>
</dbReference>
<dbReference type="InterPro" id="IPR001387">
    <property type="entry name" value="Cro/C1-type_HTH"/>
</dbReference>
<evidence type="ECO:0000256" key="3">
    <source>
        <dbReference type="ARBA" id="ARBA00023163"/>
    </source>
</evidence>
<dbReference type="PROSITE" id="PS50943">
    <property type="entry name" value="HTH_CROC1"/>
    <property type="match status" value="1"/>
</dbReference>
<keyword evidence="1" id="KW-0805">Transcription regulation</keyword>
<dbReference type="SMART" id="SM00347">
    <property type="entry name" value="HTH_MARR"/>
    <property type="match status" value="1"/>
</dbReference>
<dbReference type="Gene3D" id="1.10.10.10">
    <property type="entry name" value="Winged helix-like DNA-binding domain superfamily/Winged helix DNA-binding domain"/>
    <property type="match status" value="1"/>
</dbReference>
<dbReference type="PROSITE" id="PS50995">
    <property type="entry name" value="HTH_MARR_2"/>
    <property type="match status" value="1"/>
</dbReference>
<comment type="caution">
    <text evidence="6">The sequence shown here is derived from an EMBL/GenBank/DDBJ whole genome shotgun (WGS) entry which is preliminary data.</text>
</comment>
<dbReference type="Pfam" id="PF12802">
    <property type="entry name" value="MarR_2"/>
    <property type="match status" value="1"/>
</dbReference>
<organism evidence="6 7">
    <name type="scientific">Olivibacter ginsenosidimutans</name>
    <dbReference type="NCBI Taxonomy" id="1176537"/>
    <lineage>
        <taxon>Bacteria</taxon>
        <taxon>Pseudomonadati</taxon>
        <taxon>Bacteroidota</taxon>
        <taxon>Sphingobacteriia</taxon>
        <taxon>Sphingobacteriales</taxon>
        <taxon>Sphingobacteriaceae</taxon>
        <taxon>Olivibacter</taxon>
    </lineage>
</organism>
<keyword evidence="2" id="KW-0238">DNA-binding</keyword>
<evidence type="ECO:0000256" key="1">
    <source>
        <dbReference type="ARBA" id="ARBA00023015"/>
    </source>
</evidence>
<name>A0ABP9C6X3_9SPHI</name>
<evidence type="ECO:0000256" key="2">
    <source>
        <dbReference type="ARBA" id="ARBA00023125"/>
    </source>
</evidence>
<dbReference type="Proteomes" id="UP001501411">
    <property type="component" value="Unassembled WGS sequence"/>
</dbReference>
<feature type="domain" description="HTH marR-type" evidence="5">
    <location>
        <begin position="6"/>
        <end position="140"/>
    </location>
</feature>
<feature type="domain" description="HTH cro/C1-type" evidence="4">
    <location>
        <begin position="43"/>
        <end position="71"/>
    </location>
</feature>
<evidence type="ECO:0000313" key="7">
    <source>
        <dbReference type="Proteomes" id="UP001501411"/>
    </source>
</evidence>
<proteinExistence type="predicted"/>
<dbReference type="InterPro" id="IPR036390">
    <property type="entry name" value="WH_DNA-bd_sf"/>
</dbReference>
<protein>
    <submittedName>
        <fullName evidence="6">MarR family winged helix-turn-helix transcriptional regulator</fullName>
    </submittedName>
</protein>
<dbReference type="CDD" id="cd00093">
    <property type="entry name" value="HTH_XRE"/>
    <property type="match status" value="1"/>
</dbReference>
<dbReference type="RefSeq" id="WP_345234656.1">
    <property type="nucleotide sequence ID" value="NZ_BAABIQ010000044.1"/>
</dbReference>
<reference evidence="7" key="1">
    <citation type="journal article" date="2019" name="Int. J. Syst. Evol. Microbiol.">
        <title>The Global Catalogue of Microorganisms (GCM) 10K type strain sequencing project: providing services to taxonomists for standard genome sequencing and annotation.</title>
        <authorList>
            <consortium name="The Broad Institute Genomics Platform"/>
            <consortium name="The Broad Institute Genome Sequencing Center for Infectious Disease"/>
            <person name="Wu L."/>
            <person name="Ma J."/>
        </authorList>
    </citation>
    <scope>NUCLEOTIDE SEQUENCE [LARGE SCALE GENOMIC DNA]</scope>
    <source>
        <strain evidence="7">JCM 18200</strain>
    </source>
</reference>
<dbReference type="InterPro" id="IPR000835">
    <property type="entry name" value="HTH_MarR-typ"/>
</dbReference>
<dbReference type="InterPro" id="IPR039422">
    <property type="entry name" value="MarR/SlyA-like"/>
</dbReference>
<keyword evidence="3" id="KW-0804">Transcription</keyword>
<dbReference type="PANTHER" id="PTHR33164">
    <property type="entry name" value="TRANSCRIPTIONAL REGULATOR, MARR FAMILY"/>
    <property type="match status" value="1"/>
</dbReference>